<name>A0A133KIM2_9FIRM</name>
<comment type="catalytic activity">
    <reaction evidence="14">
        <text>ATP + H2O = ADP + phosphate + H(+)</text>
        <dbReference type="Rhea" id="RHEA:13065"/>
        <dbReference type="ChEBI" id="CHEBI:15377"/>
        <dbReference type="ChEBI" id="CHEBI:15378"/>
        <dbReference type="ChEBI" id="CHEBI:30616"/>
        <dbReference type="ChEBI" id="CHEBI:43474"/>
        <dbReference type="ChEBI" id="CHEBI:456216"/>
        <dbReference type="EC" id="5.6.2.4"/>
    </reaction>
</comment>
<dbReference type="InterPro" id="IPR014016">
    <property type="entry name" value="UvrD-like_ATP-bd"/>
</dbReference>
<dbReference type="Gene3D" id="3.90.320.10">
    <property type="match status" value="1"/>
</dbReference>
<dbReference type="PROSITE" id="PS51217">
    <property type="entry name" value="UVRD_HELICASE_CTER"/>
    <property type="match status" value="1"/>
</dbReference>
<evidence type="ECO:0000256" key="13">
    <source>
        <dbReference type="ARBA" id="ARBA00034808"/>
    </source>
</evidence>
<evidence type="ECO:0000256" key="3">
    <source>
        <dbReference type="ARBA" id="ARBA00022741"/>
    </source>
</evidence>
<evidence type="ECO:0000256" key="14">
    <source>
        <dbReference type="ARBA" id="ARBA00048988"/>
    </source>
</evidence>
<feature type="binding site" evidence="15">
    <location>
        <begin position="21"/>
        <end position="28"/>
    </location>
    <ligand>
        <name>ATP</name>
        <dbReference type="ChEBI" id="CHEBI:30616"/>
    </ligand>
</feature>
<dbReference type="InterPro" id="IPR011604">
    <property type="entry name" value="PDDEXK-like_dom_sf"/>
</dbReference>
<keyword evidence="3 15" id="KW-0547">Nucleotide-binding</keyword>
<dbReference type="PANTHER" id="PTHR11070">
    <property type="entry name" value="UVRD / RECB / PCRA DNA HELICASE FAMILY MEMBER"/>
    <property type="match status" value="1"/>
</dbReference>
<comment type="catalytic activity">
    <reaction evidence="12">
        <text>Couples ATP hydrolysis with the unwinding of duplex DNA by translocating in the 3'-5' direction.</text>
        <dbReference type="EC" id="5.6.2.4"/>
    </reaction>
</comment>
<keyword evidence="8 15" id="KW-0067">ATP-binding</keyword>
<dbReference type="OrthoDB" id="9810135at2"/>
<evidence type="ECO:0000256" key="10">
    <source>
        <dbReference type="ARBA" id="ARBA00023204"/>
    </source>
</evidence>
<proteinExistence type="inferred from homology"/>
<dbReference type="AlphaFoldDB" id="A0A133KIM2"/>
<evidence type="ECO:0000256" key="2">
    <source>
        <dbReference type="ARBA" id="ARBA00022722"/>
    </source>
</evidence>
<reference evidence="19" key="1">
    <citation type="submission" date="2016-01" db="EMBL/GenBank/DDBJ databases">
        <authorList>
            <person name="Mitreva M."/>
            <person name="Pepin K.H."/>
            <person name="Mihindukulasuriya K.A."/>
            <person name="Fulton R."/>
            <person name="Fronick C."/>
            <person name="O'Laughlin M."/>
            <person name="Miner T."/>
            <person name="Herter B."/>
            <person name="Rosa B.A."/>
            <person name="Cordes M."/>
            <person name="Tomlinson C."/>
            <person name="Wollam A."/>
            <person name="Palsikar V.B."/>
            <person name="Mardis E.R."/>
            <person name="Wilson R.K."/>
        </authorList>
    </citation>
    <scope>NUCLEOTIDE SEQUENCE [LARGE SCALE GENOMIC DNA]</scope>
    <source>
        <strain evidence="19">MJR8151</strain>
    </source>
</reference>
<dbReference type="GO" id="GO:0004527">
    <property type="term" value="F:exonuclease activity"/>
    <property type="evidence" value="ECO:0007669"/>
    <property type="project" value="UniProtKB-KW"/>
</dbReference>
<dbReference type="GO" id="GO:0043138">
    <property type="term" value="F:3'-5' DNA helicase activity"/>
    <property type="evidence" value="ECO:0007669"/>
    <property type="project" value="UniProtKB-EC"/>
</dbReference>
<accession>A0A133KIM2</accession>
<dbReference type="SUPFAM" id="SSF52540">
    <property type="entry name" value="P-loop containing nucleoside triphosphate hydrolases"/>
    <property type="match status" value="1"/>
</dbReference>
<dbReference type="Pfam" id="PF12705">
    <property type="entry name" value="PDDEXK_1"/>
    <property type="match status" value="1"/>
</dbReference>
<evidence type="ECO:0000259" key="16">
    <source>
        <dbReference type="PROSITE" id="PS51198"/>
    </source>
</evidence>
<dbReference type="EC" id="5.6.2.4" evidence="13"/>
<keyword evidence="19" id="KW-1185">Reference proteome</keyword>
<dbReference type="GO" id="GO:0000725">
    <property type="term" value="P:recombinational repair"/>
    <property type="evidence" value="ECO:0007669"/>
    <property type="project" value="TreeGrafter"/>
</dbReference>
<dbReference type="Pfam" id="PF13361">
    <property type="entry name" value="UvrD_C"/>
    <property type="match status" value="2"/>
</dbReference>
<evidence type="ECO:0000259" key="17">
    <source>
        <dbReference type="PROSITE" id="PS51217"/>
    </source>
</evidence>
<keyword evidence="9" id="KW-0238">DNA-binding</keyword>
<feature type="domain" description="UvrD-like helicase ATP-binding" evidence="16">
    <location>
        <begin position="1"/>
        <end position="292"/>
    </location>
</feature>
<evidence type="ECO:0000256" key="1">
    <source>
        <dbReference type="ARBA" id="ARBA00009922"/>
    </source>
</evidence>
<dbReference type="Gene3D" id="3.40.50.300">
    <property type="entry name" value="P-loop containing nucleotide triphosphate hydrolases"/>
    <property type="match status" value="3"/>
</dbReference>
<evidence type="ECO:0000256" key="6">
    <source>
        <dbReference type="ARBA" id="ARBA00022806"/>
    </source>
</evidence>
<keyword evidence="5 15" id="KW-0378">Hydrolase</keyword>
<dbReference type="Proteomes" id="UP000070383">
    <property type="component" value="Unassembled WGS sequence"/>
</dbReference>
<dbReference type="InterPro" id="IPR013986">
    <property type="entry name" value="DExx_box_DNA_helicase_dom_sf"/>
</dbReference>
<dbReference type="CDD" id="cd17932">
    <property type="entry name" value="DEXQc_UvrD"/>
    <property type="match status" value="1"/>
</dbReference>
<evidence type="ECO:0000313" key="18">
    <source>
        <dbReference type="EMBL" id="KWZ79316.1"/>
    </source>
</evidence>
<evidence type="ECO:0000256" key="12">
    <source>
        <dbReference type="ARBA" id="ARBA00034617"/>
    </source>
</evidence>
<dbReference type="InterPro" id="IPR000212">
    <property type="entry name" value="DNA_helicase_UvrD/REP"/>
</dbReference>
<dbReference type="GO" id="GO:0005524">
    <property type="term" value="F:ATP binding"/>
    <property type="evidence" value="ECO:0007669"/>
    <property type="project" value="UniProtKB-UniRule"/>
</dbReference>
<comment type="caution">
    <text evidence="18">The sequence shown here is derived from an EMBL/GenBank/DDBJ whole genome shotgun (WGS) entry which is preliminary data.</text>
</comment>
<dbReference type="PATRIC" id="fig|33036.3.peg.45"/>
<evidence type="ECO:0000256" key="8">
    <source>
        <dbReference type="ARBA" id="ARBA00022840"/>
    </source>
</evidence>
<dbReference type="GO" id="GO:0003677">
    <property type="term" value="F:DNA binding"/>
    <property type="evidence" value="ECO:0007669"/>
    <property type="project" value="UniProtKB-KW"/>
</dbReference>
<dbReference type="InterPro" id="IPR027417">
    <property type="entry name" value="P-loop_NTPase"/>
</dbReference>
<feature type="domain" description="UvrD-like helicase C-terminal" evidence="17">
    <location>
        <begin position="293"/>
        <end position="554"/>
    </location>
</feature>
<dbReference type="PROSITE" id="PS51198">
    <property type="entry name" value="UVRD_HELICASE_ATP_BIND"/>
    <property type="match status" value="1"/>
</dbReference>
<evidence type="ECO:0000256" key="9">
    <source>
        <dbReference type="ARBA" id="ARBA00023125"/>
    </source>
</evidence>
<dbReference type="RefSeq" id="WP_060928809.1">
    <property type="nucleotide sequence ID" value="NZ_KQ955246.1"/>
</dbReference>
<keyword evidence="11" id="KW-0413">Isomerase</keyword>
<dbReference type="PANTHER" id="PTHR11070:SF2">
    <property type="entry name" value="ATP-DEPENDENT DNA HELICASE SRS2"/>
    <property type="match status" value="1"/>
</dbReference>
<keyword evidence="4" id="KW-0227">DNA damage</keyword>
<evidence type="ECO:0000256" key="7">
    <source>
        <dbReference type="ARBA" id="ARBA00022839"/>
    </source>
</evidence>
<dbReference type="InterPro" id="IPR014017">
    <property type="entry name" value="DNA_helicase_UvrD-like_C"/>
</dbReference>
<dbReference type="Pfam" id="PF00580">
    <property type="entry name" value="UvrD-helicase"/>
    <property type="match status" value="1"/>
</dbReference>
<gene>
    <name evidence="18" type="ORF">HMPREF3200_00044</name>
</gene>
<dbReference type="Gene3D" id="1.10.10.160">
    <property type="match status" value="1"/>
</dbReference>
<comment type="similarity">
    <text evidence="1">Belongs to the helicase family. UvrD subfamily.</text>
</comment>
<evidence type="ECO:0000256" key="5">
    <source>
        <dbReference type="ARBA" id="ARBA00022801"/>
    </source>
</evidence>
<keyword evidence="6 15" id="KW-0347">Helicase</keyword>
<evidence type="ECO:0000256" key="15">
    <source>
        <dbReference type="PROSITE-ProRule" id="PRU00560"/>
    </source>
</evidence>
<evidence type="ECO:0000256" key="4">
    <source>
        <dbReference type="ARBA" id="ARBA00022763"/>
    </source>
</evidence>
<protein>
    <recommendedName>
        <fullName evidence="13">DNA 3'-5' helicase</fullName>
        <ecNumber evidence="13">5.6.2.4</ecNumber>
    </recommendedName>
</protein>
<evidence type="ECO:0000313" key="19">
    <source>
        <dbReference type="Proteomes" id="UP000070383"/>
    </source>
</evidence>
<dbReference type="InterPro" id="IPR038726">
    <property type="entry name" value="PDDEXK_AddAB-type"/>
</dbReference>
<keyword evidence="7" id="KW-0269">Exonuclease</keyword>
<dbReference type="STRING" id="33036.HMPREF3200_00044"/>
<organism evidence="18 19">
    <name type="scientific">Anaerococcus tetradius</name>
    <dbReference type="NCBI Taxonomy" id="33036"/>
    <lineage>
        <taxon>Bacteria</taxon>
        <taxon>Bacillati</taxon>
        <taxon>Bacillota</taxon>
        <taxon>Tissierellia</taxon>
        <taxon>Tissierellales</taxon>
        <taxon>Peptoniphilaceae</taxon>
        <taxon>Anaerococcus</taxon>
    </lineage>
</organism>
<dbReference type="EMBL" id="LRPM01000003">
    <property type="protein sequence ID" value="KWZ79316.1"/>
    <property type="molecule type" value="Genomic_DNA"/>
</dbReference>
<sequence>MRNIGQEEIIKNAKLPALVIAGPGTGKTHTIVNFVAEAIKNERFKANKILITTFTKKAAHELNTRIITRLKEEGLRVDLKDMMIGNFHSLAMDFITKYRRLDHNFFNLKIIDSFMEEFIVRENLNLFTGLDNFESFIKKDEVASILDIFQTIINQVLDLDKLKNSENPKDRLSYEIYLTYENLLNKLGLINFQLILKRFLDLLKDPLIGEKIRKSIDLVIIDEYQDTNLIQEEIAFALTDSNNIIVFGDDDQALYSFRGADAKNLTHFDEKFYQRRKVKVEKYFLDINYRSNQVIIDKARKFMEEAKGASRKELRSVDEKENPNTIVRARADEIDNLVKIVKLLSKKIKLNQIAFLFPSFANPYPQALEEKFSKENIRVINRKSDKFFHRKEIRFFVYVLMKIANFNRINVDFDERFMSYEQRQKNTYRKYIKSILEDDSFISSREINDFLFSLEAGQDLSAIIYKVMGLAFYKEILEGAIDELDRERIYKNTGKFVNLCVDFDEIYPKSKDSGLKFVNAFLFVYFKKNAIGEFDEDDSYEDAINFMTIHQSKGLEFDVVFVSSLNDYPRKDYPKYIDSYLASDSLEKKNLDFYRKYYTAFTRAKNLLVVLDNSRDFRIKNFALSLDDSSILASIDFKMAKKVKEKKILAYTTDIDVYLTCPLKYKFVRKLSYRQKKTPSLIFGSKVHELAQYMYSDNFDKKAMTDFLKENESFIIPISNLLNKAFEVGSSEVNYKADRNFYILQGNIDIILKDQSLMDLKTGSFNDKSLDKYKKQVITYNKLMKLNGEEVKDMYLYFIEKDELIKVCEENFDLDQIDRLAENIIEENFDKRTDDKDACKFCQMKFYCNRA</sequence>
<keyword evidence="10" id="KW-0234">DNA repair</keyword>
<evidence type="ECO:0000256" key="11">
    <source>
        <dbReference type="ARBA" id="ARBA00023235"/>
    </source>
</evidence>
<keyword evidence="2" id="KW-0540">Nuclease</keyword>